<comment type="caution">
    <text evidence="2">The sequence shown here is derived from an EMBL/GenBank/DDBJ whole genome shotgun (WGS) entry which is preliminary data.</text>
</comment>
<feature type="non-terminal residue" evidence="2">
    <location>
        <position position="369"/>
    </location>
</feature>
<dbReference type="AlphaFoldDB" id="A0A813IPY1"/>
<dbReference type="Proteomes" id="UP000626109">
    <property type="component" value="Unassembled WGS sequence"/>
</dbReference>
<feature type="region of interest" description="Disordered" evidence="1">
    <location>
        <begin position="68"/>
        <end position="124"/>
    </location>
</feature>
<sequence length="369" mass="39780">MPSRTSTFGSATALDLHWAGASEHATHLVLSPVERRVAVAAPAPVKTAVGVGGGAVAVKLQALGQPFGQGGGQTAQGSELWQRRSGGDESRLTSTTGVLPSESVPSASAASESAVEGGGAEGTPSLSAEASFLTEDILESFDRQCVSMELLDTLRQREKQVMHAFRGGSSSPLPILVRDACLRFMAHLVQQKNMHQRSWFPAVGLFDNVCSTVEGGRIELLPATCVNLVRVVRKLDSAIYEDDRSGWACLTTHLSGWLISAGYEVPEMTEEFLRLHEKVVLKELNWQVEVPNLLHFSSTYATRFNLLSGGGYMPSLCWVENQSMIFARLIVMRQATSAELSSRDMALGLLSLGFVGARLLPLSVLRPEE</sequence>
<accession>A0A813IPY1</accession>
<gene>
    <name evidence="2" type="ORF">PGLA2088_LOCUS11616</name>
</gene>
<evidence type="ECO:0000256" key="1">
    <source>
        <dbReference type="SAM" id="MobiDB-lite"/>
    </source>
</evidence>
<proteinExistence type="predicted"/>
<evidence type="ECO:0000313" key="2">
    <source>
        <dbReference type="EMBL" id="CAE8655495.1"/>
    </source>
</evidence>
<dbReference type="EMBL" id="CAJNNW010013492">
    <property type="protein sequence ID" value="CAE8655495.1"/>
    <property type="molecule type" value="Genomic_DNA"/>
</dbReference>
<protein>
    <recommendedName>
        <fullName evidence="4">Cyclin N-terminal domain-containing protein</fullName>
    </recommendedName>
</protein>
<evidence type="ECO:0008006" key="4">
    <source>
        <dbReference type="Google" id="ProtNLM"/>
    </source>
</evidence>
<organism evidence="2 3">
    <name type="scientific">Polarella glacialis</name>
    <name type="common">Dinoflagellate</name>
    <dbReference type="NCBI Taxonomy" id="89957"/>
    <lineage>
        <taxon>Eukaryota</taxon>
        <taxon>Sar</taxon>
        <taxon>Alveolata</taxon>
        <taxon>Dinophyceae</taxon>
        <taxon>Suessiales</taxon>
        <taxon>Suessiaceae</taxon>
        <taxon>Polarella</taxon>
    </lineage>
</organism>
<name>A0A813IPY1_POLGL</name>
<feature type="compositionally biased region" description="Basic and acidic residues" evidence="1">
    <location>
        <begin position="81"/>
        <end position="91"/>
    </location>
</feature>
<reference evidence="2" key="1">
    <citation type="submission" date="2021-02" db="EMBL/GenBank/DDBJ databases">
        <authorList>
            <person name="Dougan E. K."/>
            <person name="Rhodes N."/>
            <person name="Thang M."/>
            <person name="Chan C."/>
        </authorList>
    </citation>
    <scope>NUCLEOTIDE SEQUENCE</scope>
</reference>
<evidence type="ECO:0000313" key="3">
    <source>
        <dbReference type="Proteomes" id="UP000626109"/>
    </source>
</evidence>
<feature type="compositionally biased region" description="Low complexity" evidence="1">
    <location>
        <begin position="100"/>
        <end position="115"/>
    </location>
</feature>